<dbReference type="EMBL" id="JARKHS020030197">
    <property type="protein sequence ID" value="KAK8762338.1"/>
    <property type="molecule type" value="Genomic_DNA"/>
</dbReference>
<comment type="caution">
    <text evidence="2">The sequence shown here is derived from an EMBL/GenBank/DDBJ whole genome shotgun (WGS) entry which is preliminary data.</text>
</comment>
<feature type="non-terminal residue" evidence="2">
    <location>
        <position position="1"/>
    </location>
</feature>
<organism evidence="2 3">
    <name type="scientific">Amblyomma americanum</name>
    <name type="common">Lone star tick</name>
    <dbReference type="NCBI Taxonomy" id="6943"/>
    <lineage>
        <taxon>Eukaryota</taxon>
        <taxon>Metazoa</taxon>
        <taxon>Ecdysozoa</taxon>
        <taxon>Arthropoda</taxon>
        <taxon>Chelicerata</taxon>
        <taxon>Arachnida</taxon>
        <taxon>Acari</taxon>
        <taxon>Parasitiformes</taxon>
        <taxon>Ixodida</taxon>
        <taxon>Ixodoidea</taxon>
        <taxon>Ixodidae</taxon>
        <taxon>Amblyomminae</taxon>
        <taxon>Amblyomma</taxon>
    </lineage>
</organism>
<evidence type="ECO:0000256" key="1">
    <source>
        <dbReference type="SAM" id="MobiDB-lite"/>
    </source>
</evidence>
<protein>
    <submittedName>
        <fullName evidence="2">Uncharacterized protein</fullName>
    </submittedName>
</protein>
<name>A0AAQ4DIP8_AMBAM</name>
<gene>
    <name evidence="2" type="ORF">V5799_026395</name>
</gene>
<accession>A0AAQ4DIP8</accession>
<evidence type="ECO:0000313" key="2">
    <source>
        <dbReference type="EMBL" id="KAK8762338.1"/>
    </source>
</evidence>
<sequence>HSYAANCGKLPATAVYLKETVVFLFNTAAADKTLISDTAQSTTDGDTVIHLSVKVDSLPVPGVGAGEPADDYTVVQTNVSVMNSQAVREDSAEASRGAYEAPVAELQNSRENPKADARPEAQPAVFANNACFRLIRGEHGAASVVPCESSTWTTARPTSETRRREPHRVQTEGFSCTRGRVLIFGGMFSFQRCGSGAPTT</sequence>
<feature type="region of interest" description="Disordered" evidence="1">
    <location>
        <begin position="86"/>
        <end position="120"/>
    </location>
</feature>
<dbReference type="Proteomes" id="UP001321473">
    <property type="component" value="Unassembled WGS sequence"/>
</dbReference>
<keyword evidence="3" id="KW-1185">Reference proteome</keyword>
<evidence type="ECO:0000313" key="3">
    <source>
        <dbReference type="Proteomes" id="UP001321473"/>
    </source>
</evidence>
<reference evidence="2 3" key="1">
    <citation type="journal article" date="2023" name="Arcadia Sci">
        <title>De novo assembly of a long-read Amblyomma americanum tick genome.</title>
        <authorList>
            <person name="Chou S."/>
            <person name="Poskanzer K.E."/>
            <person name="Rollins M."/>
            <person name="Thuy-Boun P.S."/>
        </authorList>
    </citation>
    <scope>NUCLEOTIDE SEQUENCE [LARGE SCALE GENOMIC DNA]</scope>
    <source>
        <strain evidence="2">F_SG_1</strain>
        <tissue evidence="2">Salivary glands</tissue>
    </source>
</reference>
<dbReference type="AlphaFoldDB" id="A0AAQ4DIP8"/>
<proteinExistence type="predicted"/>